<dbReference type="InterPro" id="IPR003386">
    <property type="entry name" value="LACT/PDAT_acylTrfase"/>
</dbReference>
<gene>
    <name evidence="1" type="ORF">BLNAU_4983</name>
</gene>
<dbReference type="Proteomes" id="UP001281761">
    <property type="component" value="Unassembled WGS sequence"/>
</dbReference>
<dbReference type="PANTHER" id="PTHR11440">
    <property type="entry name" value="LECITHIN-CHOLESTEROL ACYLTRANSFERASE-RELATED"/>
    <property type="match status" value="1"/>
</dbReference>
<dbReference type="Gene3D" id="3.40.50.1820">
    <property type="entry name" value="alpha/beta hydrolase"/>
    <property type="match status" value="1"/>
</dbReference>
<organism evidence="1 2">
    <name type="scientific">Blattamonas nauphoetae</name>
    <dbReference type="NCBI Taxonomy" id="2049346"/>
    <lineage>
        <taxon>Eukaryota</taxon>
        <taxon>Metamonada</taxon>
        <taxon>Preaxostyla</taxon>
        <taxon>Oxymonadida</taxon>
        <taxon>Blattamonas</taxon>
    </lineage>
</organism>
<comment type="caution">
    <text evidence="1">The sequence shown here is derived from an EMBL/GenBank/DDBJ whole genome shotgun (WGS) entry which is preliminary data.</text>
</comment>
<proteinExistence type="predicted"/>
<accession>A0ABQ9Y8N4</accession>
<protein>
    <submittedName>
        <fullName evidence="1">Phosphatidylcholine-sterol acyltransferase</fullName>
        <ecNumber evidence="1">2.3.1.43</ecNumber>
    </submittedName>
</protein>
<evidence type="ECO:0000313" key="1">
    <source>
        <dbReference type="EMBL" id="KAK2960100.1"/>
    </source>
</evidence>
<keyword evidence="2" id="KW-1185">Reference proteome</keyword>
<keyword evidence="1" id="KW-0808">Transferase</keyword>
<dbReference type="SUPFAM" id="SSF53474">
    <property type="entry name" value="alpha/beta-Hydrolases"/>
    <property type="match status" value="1"/>
</dbReference>
<keyword evidence="1" id="KW-0012">Acyltransferase</keyword>
<name>A0ABQ9Y8N4_9EUKA</name>
<dbReference type="InterPro" id="IPR029058">
    <property type="entry name" value="AB_hydrolase_fold"/>
</dbReference>
<evidence type="ECO:0000313" key="2">
    <source>
        <dbReference type="Proteomes" id="UP001281761"/>
    </source>
</evidence>
<reference evidence="1 2" key="1">
    <citation type="journal article" date="2022" name="bioRxiv">
        <title>Genomics of Preaxostyla Flagellates Illuminates Evolutionary Transitions and the Path Towards Mitochondrial Loss.</title>
        <authorList>
            <person name="Novak L.V.F."/>
            <person name="Treitli S.C."/>
            <person name="Pyrih J."/>
            <person name="Halakuc P."/>
            <person name="Pipaliya S.V."/>
            <person name="Vacek V."/>
            <person name="Brzon O."/>
            <person name="Soukal P."/>
            <person name="Eme L."/>
            <person name="Dacks J.B."/>
            <person name="Karnkowska A."/>
            <person name="Elias M."/>
            <person name="Hampl V."/>
        </authorList>
    </citation>
    <scope>NUCLEOTIDE SEQUENCE [LARGE SCALE GENOMIC DNA]</scope>
    <source>
        <strain evidence="1">NAU3</strain>
        <tissue evidence="1">Gut</tissue>
    </source>
</reference>
<dbReference type="Pfam" id="PF02450">
    <property type="entry name" value="LCAT"/>
    <property type="match status" value="1"/>
</dbReference>
<dbReference type="GO" id="GO:0004607">
    <property type="term" value="F:phosphatidylcholine-sterol O-acyltransferase activity"/>
    <property type="evidence" value="ECO:0007669"/>
    <property type="project" value="UniProtKB-EC"/>
</dbReference>
<sequence>MIPFLILVVTRLSHPQLFDPDQTPLPVTERTFAARANRHPFILIPGLSGSGLEVKEKNETKWGRLWIDTLRTLPLVIRGWMKDIKPTFNATAMTYQSASHVDVRVKDFGGLQGVNYLDSRLGKLTQAYNPLTKALIEAGYVERKDLYAAPYDWRLVNVFGNAATAYYEDLKKLVETAFRACVPLFLIHPRNNNKKVVLIGHSSGGIVLHRFVTGGVVDQAWIDTYIFAVITSGAPFGGAPIAYGFSASPRKWMFLWIGASTISTLTQDCACLHWMIPNKNAFNDDYVVGQLKTSKGDIVRNITMKNMTWTYDQSGKTGVKTAIQRTRSITDQPLAQPKVMTHVMYSIGINTTAGVILNATNPRWWSDTHSDYYVDGDGTVPTVSLSVPRKWRDTSLVKFHTYRGCDHMGIITDAVPIARILDIIAPATAEEMEYEDSLNPPDDF</sequence>
<dbReference type="EMBL" id="JARBJD010000025">
    <property type="protein sequence ID" value="KAK2960100.1"/>
    <property type="molecule type" value="Genomic_DNA"/>
</dbReference>
<dbReference type="EC" id="2.3.1.43" evidence="1"/>